<dbReference type="AlphaFoldDB" id="B4R354"/>
<dbReference type="InterPro" id="IPR052283">
    <property type="entry name" value="GenomicStab_NeuMorph_Reg"/>
</dbReference>
<dbReference type="PANTHER" id="PTHR15739:SF5">
    <property type="entry name" value="LD23158P"/>
    <property type="match status" value="1"/>
</dbReference>
<feature type="compositionally biased region" description="Polar residues" evidence="1">
    <location>
        <begin position="45"/>
        <end position="55"/>
    </location>
</feature>
<dbReference type="InterPro" id="IPR032675">
    <property type="entry name" value="LRR_dom_sf"/>
</dbReference>
<dbReference type="OrthoDB" id="61560at2759"/>
<dbReference type="HOGENOM" id="CLU_291564_0_0_1"/>
<feature type="region of interest" description="Disordered" evidence="1">
    <location>
        <begin position="296"/>
        <end position="327"/>
    </location>
</feature>
<dbReference type="OMA" id="FRERRPC"/>
<dbReference type="SUPFAM" id="SSF52047">
    <property type="entry name" value="RNI-like"/>
    <property type="match status" value="1"/>
</dbReference>
<gene>
    <name evidence="2" type="primary">Dsim\GD15983</name>
    <name evidence="2" type="ORF">Dsim_GD15983</name>
</gene>
<proteinExistence type="predicted"/>
<reference evidence="2 3" key="1">
    <citation type="journal article" date="2007" name="Nature">
        <title>Evolution of genes and genomes on the Drosophila phylogeny.</title>
        <authorList>
            <consortium name="Drosophila 12 Genomes Consortium"/>
            <person name="Clark A.G."/>
            <person name="Eisen M.B."/>
            <person name="Smith D.R."/>
            <person name="Bergman C.M."/>
            <person name="Oliver B."/>
            <person name="Markow T.A."/>
            <person name="Kaufman T.C."/>
            <person name="Kellis M."/>
            <person name="Gelbart W."/>
            <person name="Iyer V.N."/>
            <person name="Pollard D.A."/>
            <person name="Sackton T.B."/>
            <person name="Larracuente A.M."/>
            <person name="Singh N.D."/>
            <person name="Abad J.P."/>
            <person name="Abt D.N."/>
            <person name="Adryan B."/>
            <person name="Aguade M."/>
            <person name="Akashi H."/>
            <person name="Anderson W.W."/>
            <person name="Aquadro C.F."/>
            <person name="Ardell D.H."/>
            <person name="Arguello R."/>
            <person name="Artieri C.G."/>
            <person name="Barbash D.A."/>
            <person name="Barker D."/>
            <person name="Barsanti P."/>
            <person name="Batterham P."/>
            <person name="Batzoglou S."/>
            <person name="Begun D."/>
            <person name="Bhutkar A."/>
            <person name="Blanco E."/>
            <person name="Bosak S.A."/>
            <person name="Bradley R.K."/>
            <person name="Brand A.D."/>
            <person name="Brent M.R."/>
            <person name="Brooks A.N."/>
            <person name="Brown R.H."/>
            <person name="Butlin R.K."/>
            <person name="Caggese C."/>
            <person name="Calvi B.R."/>
            <person name="Bernardo de Carvalho A."/>
            <person name="Caspi A."/>
            <person name="Castrezana S."/>
            <person name="Celniker S.E."/>
            <person name="Chang J.L."/>
            <person name="Chapple C."/>
            <person name="Chatterji S."/>
            <person name="Chinwalla A."/>
            <person name="Civetta A."/>
            <person name="Clifton S.W."/>
            <person name="Comeron J.M."/>
            <person name="Costello J.C."/>
            <person name="Coyne J.A."/>
            <person name="Daub J."/>
            <person name="David R.G."/>
            <person name="Delcher A.L."/>
            <person name="Delehaunty K."/>
            <person name="Do C.B."/>
            <person name="Ebling H."/>
            <person name="Edwards K."/>
            <person name="Eickbush T."/>
            <person name="Evans J.D."/>
            <person name="Filipski A."/>
            <person name="Findeiss S."/>
            <person name="Freyhult E."/>
            <person name="Fulton L."/>
            <person name="Fulton R."/>
            <person name="Garcia A.C."/>
            <person name="Gardiner A."/>
            <person name="Garfield D.A."/>
            <person name="Garvin B.E."/>
            <person name="Gibson G."/>
            <person name="Gilbert D."/>
            <person name="Gnerre S."/>
            <person name="Godfrey J."/>
            <person name="Good R."/>
            <person name="Gotea V."/>
            <person name="Gravely B."/>
            <person name="Greenberg A.J."/>
            <person name="Griffiths-Jones S."/>
            <person name="Gross S."/>
            <person name="Guigo R."/>
            <person name="Gustafson E.A."/>
            <person name="Haerty W."/>
            <person name="Hahn M.W."/>
            <person name="Halligan D.L."/>
            <person name="Halpern A.L."/>
            <person name="Halter G.M."/>
            <person name="Han M.V."/>
            <person name="Heger A."/>
            <person name="Hillier L."/>
            <person name="Hinrichs A.S."/>
            <person name="Holmes I."/>
            <person name="Hoskins R.A."/>
            <person name="Hubisz M.J."/>
            <person name="Hultmark D."/>
            <person name="Huntley M.A."/>
            <person name="Jaffe D.B."/>
            <person name="Jagadeeshan S."/>
            <person name="Jeck W.R."/>
            <person name="Johnson J."/>
            <person name="Jones C.D."/>
            <person name="Jordan W.C."/>
            <person name="Karpen G.H."/>
            <person name="Kataoka E."/>
            <person name="Keightley P.D."/>
            <person name="Kheradpour P."/>
            <person name="Kirkness E.F."/>
            <person name="Koerich L.B."/>
            <person name="Kristiansen K."/>
            <person name="Kudrna D."/>
            <person name="Kulathinal R.J."/>
            <person name="Kumar S."/>
            <person name="Kwok R."/>
            <person name="Lander E."/>
            <person name="Langley C.H."/>
            <person name="Lapoint R."/>
            <person name="Lazzaro B.P."/>
            <person name="Lee S.J."/>
            <person name="Levesque L."/>
            <person name="Li R."/>
            <person name="Lin C.F."/>
            <person name="Lin M.F."/>
            <person name="Lindblad-Toh K."/>
            <person name="Llopart A."/>
            <person name="Long M."/>
            <person name="Low L."/>
            <person name="Lozovsky E."/>
            <person name="Lu J."/>
            <person name="Luo M."/>
            <person name="Machado C.A."/>
            <person name="Makalowski W."/>
            <person name="Marzo M."/>
            <person name="Matsuda M."/>
            <person name="Matzkin L."/>
            <person name="McAllister B."/>
            <person name="McBride C.S."/>
            <person name="McKernan B."/>
            <person name="McKernan K."/>
            <person name="Mendez-Lago M."/>
            <person name="Minx P."/>
            <person name="Mollenhauer M.U."/>
            <person name="Montooth K."/>
            <person name="Mount S.M."/>
            <person name="Mu X."/>
            <person name="Myers E."/>
            <person name="Negre B."/>
            <person name="Newfeld S."/>
            <person name="Nielsen R."/>
            <person name="Noor M.A."/>
            <person name="O'Grady P."/>
            <person name="Pachter L."/>
            <person name="Papaceit M."/>
            <person name="Parisi M.J."/>
            <person name="Parisi M."/>
            <person name="Parts L."/>
            <person name="Pedersen J.S."/>
            <person name="Pesole G."/>
            <person name="Phillippy A.M."/>
            <person name="Ponting C.P."/>
            <person name="Pop M."/>
            <person name="Porcelli D."/>
            <person name="Powell J.R."/>
            <person name="Prohaska S."/>
            <person name="Pruitt K."/>
            <person name="Puig M."/>
            <person name="Quesneville H."/>
            <person name="Ram K.R."/>
            <person name="Rand D."/>
            <person name="Rasmussen M.D."/>
            <person name="Reed L.K."/>
            <person name="Reenan R."/>
            <person name="Reily A."/>
            <person name="Remington K.A."/>
            <person name="Rieger T.T."/>
            <person name="Ritchie M.G."/>
            <person name="Robin C."/>
            <person name="Rogers Y.H."/>
            <person name="Rohde C."/>
            <person name="Rozas J."/>
            <person name="Rubenfield M.J."/>
            <person name="Ruiz A."/>
            <person name="Russo S."/>
            <person name="Salzberg S.L."/>
            <person name="Sanchez-Gracia A."/>
            <person name="Saranga D.J."/>
            <person name="Sato H."/>
            <person name="Schaeffer S.W."/>
            <person name="Schatz M.C."/>
            <person name="Schlenke T."/>
            <person name="Schwartz R."/>
            <person name="Segarra C."/>
            <person name="Singh R.S."/>
            <person name="Sirot L."/>
            <person name="Sirota M."/>
            <person name="Sisneros N.B."/>
            <person name="Smith C.D."/>
            <person name="Smith T.F."/>
            <person name="Spieth J."/>
            <person name="Stage D.E."/>
            <person name="Stark A."/>
            <person name="Stephan W."/>
            <person name="Strausberg R.L."/>
            <person name="Strempel S."/>
            <person name="Sturgill D."/>
            <person name="Sutton G."/>
            <person name="Sutton G.G."/>
            <person name="Tao W."/>
            <person name="Teichmann S."/>
            <person name="Tobari Y.N."/>
            <person name="Tomimura Y."/>
            <person name="Tsolas J.M."/>
            <person name="Valente V.L."/>
            <person name="Venter E."/>
            <person name="Venter J.C."/>
            <person name="Vicario S."/>
            <person name="Vieira F.G."/>
            <person name="Vilella A.J."/>
            <person name="Villasante A."/>
            <person name="Walenz B."/>
            <person name="Wang J."/>
            <person name="Wasserman M."/>
            <person name="Watts T."/>
            <person name="Wilson D."/>
            <person name="Wilson R.K."/>
            <person name="Wing R.A."/>
            <person name="Wolfner M.F."/>
            <person name="Wong A."/>
            <person name="Wong G.K."/>
            <person name="Wu C.I."/>
            <person name="Wu G."/>
            <person name="Yamamoto D."/>
            <person name="Yang H.P."/>
            <person name="Yang S.P."/>
            <person name="Yorke J.A."/>
            <person name="Yoshida K."/>
            <person name="Zdobnov E."/>
            <person name="Zhang P."/>
            <person name="Zhang Y."/>
            <person name="Zimin A.V."/>
            <person name="Baldwin J."/>
            <person name="Abdouelleil A."/>
            <person name="Abdulkadir J."/>
            <person name="Abebe A."/>
            <person name="Abera B."/>
            <person name="Abreu J."/>
            <person name="Acer S.C."/>
            <person name="Aftuck L."/>
            <person name="Alexander A."/>
            <person name="An P."/>
            <person name="Anderson E."/>
            <person name="Anderson S."/>
            <person name="Arachi H."/>
            <person name="Azer M."/>
            <person name="Bachantsang P."/>
            <person name="Barry A."/>
            <person name="Bayul T."/>
            <person name="Berlin A."/>
            <person name="Bessette D."/>
            <person name="Bloom T."/>
            <person name="Blye J."/>
            <person name="Boguslavskiy L."/>
            <person name="Bonnet C."/>
            <person name="Boukhgalter B."/>
            <person name="Bourzgui I."/>
            <person name="Brown A."/>
            <person name="Cahill P."/>
            <person name="Channer S."/>
            <person name="Cheshatsang Y."/>
            <person name="Chuda L."/>
            <person name="Citroen M."/>
            <person name="Collymore A."/>
            <person name="Cooke P."/>
            <person name="Costello M."/>
            <person name="D'Aco K."/>
            <person name="Daza R."/>
            <person name="De Haan G."/>
            <person name="DeGray S."/>
            <person name="DeMaso C."/>
            <person name="Dhargay N."/>
            <person name="Dooley K."/>
            <person name="Dooley E."/>
            <person name="Doricent M."/>
            <person name="Dorje P."/>
            <person name="Dorjee K."/>
            <person name="Dupes A."/>
            <person name="Elong R."/>
            <person name="Falk J."/>
            <person name="Farina A."/>
            <person name="Faro S."/>
            <person name="Ferguson D."/>
            <person name="Fisher S."/>
            <person name="Foley C.D."/>
            <person name="Franke A."/>
            <person name="Friedrich D."/>
            <person name="Gadbois L."/>
            <person name="Gearin G."/>
            <person name="Gearin C.R."/>
            <person name="Giannoukos G."/>
            <person name="Goode T."/>
            <person name="Graham J."/>
            <person name="Grandbois E."/>
            <person name="Grewal S."/>
            <person name="Gyaltsen K."/>
            <person name="Hafez N."/>
            <person name="Hagos B."/>
            <person name="Hall J."/>
            <person name="Henson C."/>
            <person name="Hollinger A."/>
            <person name="Honan T."/>
            <person name="Huard M.D."/>
            <person name="Hughes L."/>
            <person name="Hurhula B."/>
            <person name="Husby M.E."/>
            <person name="Kamat A."/>
            <person name="Kanga B."/>
            <person name="Kashin S."/>
            <person name="Khazanovich D."/>
            <person name="Kisner P."/>
            <person name="Lance K."/>
            <person name="Lara M."/>
            <person name="Lee W."/>
            <person name="Lennon N."/>
            <person name="Letendre F."/>
            <person name="LeVine R."/>
            <person name="Lipovsky A."/>
            <person name="Liu X."/>
            <person name="Liu J."/>
            <person name="Liu S."/>
            <person name="Lokyitsang T."/>
            <person name="Lokyitsang Y."/>
            <person name="Lubonja R."/>
            <person name="Lui A."/>
            <person name="MacDonald P."/>
            <person name="Magnisalis V."/>
            <person name="Maru K."/>
            <person name="Matthews C."/>
            <person name="McCusker W."/>
            <person name="McDonough S."/>
            <person name="Mehta T."/>
            <person name="Meldrim J."/>
            <person name="Meneus L."/>
            <person name="Mihai O."/>
            <person name="Mihalev A."/>
            <person name="Mihova T."/>
            <person name="Mittelman R."/>
            <person name="Mlenga V."/>
            <person name="Montmayeur A."/>
            <person name="Mulrain L."/>
            <person name="Navidi A."/>
            <person name="Naylor J."/>
            <person name="Negash T."/>
            <person name="Nguyen T."/>
            <person name="Nguyen N."/>
            <person name="Nicol R."/>
            <person name="Norbu C."/>
            <person name="Norbu N."/>
            <person name="Novod N."/>
            <person name="O'Neill B."/>
            <person name="Osman S."/>
            <person name="Markiewicz E."/>
            <person name="Oyono O.L."/>
            <person name="Patti C."/>
            <person name="Phunkhang P."/>
            <person name="Pierre F."/>
            <person name="Priest M."/>
            <person name="Raghuraman S."/>
            <person name="Rege F."/>
            <person name="Reyes R."/>
            <person name="Rise C."/>
            <person name="Rogov P."/>
            <person name="Ross K."/>
            <person name="Ryan E."/>
            <person name="Settipalli S."/>
            <person name="Shea T."/>
            <person name="Sherpa N."/>
            <person name="Shi L."/>
            <person name="Shih D."/>
            <person name="Sparrow T."/>
            <person name="Spaulding J."/>
            <person name="Stalker J."/>
            <person name="Stange-Thomann N."/>
            <person name="Stavropoulos S."/>
            <person name="Stone C."/>
            <person name="Strader C."/>
            <person name="Tesfaye S."/>
            <person name="Thomson T."/>
            <person name="Thoulutsang Y."/>
            <person name="Thoulutsang D."/>
            <person name="Topham K."/>
            <person name="Topping I."/>
            <person name="Tsamla T."/>
            <person name="Vassiliev H."/>
            <person name="Vo A."/>
            <person name="Wangchuk T."/>
            <person name="Wangdi T."/>
            <person name="Weiand M."/>
            <person name="Wilkinson J."/>
            <person name="Wilson A."/>
            <person name="Yadav S."/>
            <person name="Young G."/>
            <person name="Yu Q."/>
            <person name="Zembek L."/>
            <person name="Zhong D."/>
            <person name="Zimmer A."/>
            <person name="Zwirko Z."/>
            <person name="Jaffe D.B."/>
            <person name="Alvarez P."/>
            <person name="Brockman W."/>
            <person name="Butler J."/>
            <person name="Chin C."/>
            <person name="Gnerre S."/>
            <person name="Grabherr M."/>
            <person name="Kleber M."/>
            <person name="Mauceli E."/>
            <person name="MacCallum I."/>
        </authorList>
    </citation>
    <scope>NUCLEOTIDE SEQUENCE [LARGE SCALE GENOMIC DNA]</scope>
    <source>
        <strain evidence="3">white501</strain>
    </source>
</reference>
<dbReference type="PANTHER" id="PTHR15739">
    <property type="entry name" value="ZINC FINGER PROTEIN"/>
    <property type="match status" value="1"/>
</dbReference>
<accession>B4R354</accession>
<evidence type="ECO:0000313" key="2">
    <source>
        <dbReference type="EMBL" id="EDX17656.1"/>
    </source>
</evidence>
<dbReference type="SUPFAM" id="SSF81383">
    <property type="entry name" value="F-box domain"/>
    <property type="match status" value="1"/>
</dbReference>
<dbReference type="STRING" id="7240.B4R354"/>
<dbReference type="Proteomes" id="UP000000304">
    <property type="component" value="Chromosome X"/>
</dbReference>
<organism evidence="2 3">
    <name type="scientific">Drosophila simulans</name>
    <name type="common">Fruit fly</name>
    <dbReference type="NCBI Taxonomy" id="7240"/>
    <lineage>
        <taxon>Eukaryota</taxon>
        <taxon>Metazoa</taxon>
        <taxon>Ecdysozoa</taxon>
        <taxon>Arthropoda</taxon>
        <taxon>Hexapoda</taxon>
        <taxon>Insecta</taxon>
        <taxon>Pterygota</taxon>
        <taxon>Neoptera</taxon>
        <taxon>Endopterygota</taxon>
        <taxon>Diptera</taxon>
        <taxon>Brachycera</taxon>
        <taxon>Muscomorpha</taxon>
        <taxon>Ephydroidea</taxon>
        <taxon>Drosophilidae</taxon>
        <taxon>Drosophila</taxon>
        <taxon>Sophophora</taxon>
    </lineage>
</organism>
<name>B4R354_DROSI</name>
<dbReference type="Gene3D" id="3.80.10.10">
    <property type="entry name" value="Ribonuclease Inhibitor"/>
    <property type="match status" value="1"/>
</dbReference>
<sequence length="1083" mass="117921">MDKPGPSKPRNKKPLAEYSTSPTNSSSDTDDDNGNVDSVVGSSTAAGRTSGVNSTGGAIGAIDGKGAIGAIDGKGAIGAIDGKGAIGAIDGKGAIGAIDGKGAIGAIDGKGSIGKQSAGIGRNIIYGDLPVSNDTALNLSVHRDSSNTEQDKKSTMIMTPRPFRERRPCELRRRRSPRPRFRQYMRSSRELEACDLGLMGWTGEFPKLTPISNIESNSDKNPLSTAKSGVLPWSGLKVFPRVEPQEETAAGSAKPAHITNQSMEQQQQQQQSLTTPIMTSQLDATGGELDEAIKKPLNTNNNPNAIGTATTSSSSTTATNMQPSDLNNQVEVNKKDTSHKSLIETKDAMSARIMKRSMSTHESPPMQSRCSVRFSSHTPLADETNKMKETSTDTSFKVIYARLKQTGVERDLFIPSTGNPRTRTNGIPAPKVAEIEHVPVVKDKTVAKEEAVVKGKEGLANPSSVMPQTPTLAVTGKRVSKPKVPKGASPPSEGWTSTMAVKGNSRADAASYNNSSSCSSPIGNTNIRRRRAHAKAAPKKSKPCANCTASVHPSGPKLCKKCIYAKGFAKKRWLDKAAGNDRHRDDDDYDSDFSMVEVTVEDEISVPQAEKKQLENVVQQTATKEQEVVVIGGRKAVAIKADPIGCNMKVIPKQINLTGLKTISTDNASSSLVQSLTDSHVGCQIVMAVMKIMTMKERVTMAQVCKTWSMISQDKSVWRTVTLRHTHISNWPCFIRELAKNDTRELDMRGTFLPSPVILASLDLSVLKSLRVLRTCPVDDQFLYAIFRNLPQLLELRAICCSPTYSFSNLEHKCAELRVLEILMTDHRSKVESLDSLGNLLHLTELNIRGVNYIGSQDFSFLKKLLKLKVLVLSSCQGMNTKEFGQKVLPYLKSLRRLRLENKHMVNTFFPLYHILGGVASGGTVNQLELVNVEVDDLLTSLIGMCTTVTDLLLVPKCLQNSANVIYSVMRAVRENASQLRVFRLGLVTQLLSATGELYKGSKKDVIPVQRPVPGVPNDDDLNYCAPDDCCTEKDHTECVTFLPAKRLLMILRDVAPTTFVTFVKVNMFNSTMVTFLKPTNNS</sequence>
<dbReference type="GO" id="GO:0005634">
    <property type="term" value="C:nucleus"/>
    <property type="evidence" value="ECO:0007669"/>
    <property type="project" value="EnsemblMetazoa"/>
</dbReference>
<feature type="region of interest" description="Disordered" evidence="1">
    <location>
        <begin position="245"/>
        <end position="273"/>
    </location>
</feature>
<keyword evidence="3" id="KW-1185">Reference proteome</keyword>
<dbReference type="InterPro" id="IPR036047">
    <property type="entry name" value="F-box-like_dom_sf"/>
</dbReference>
<dbReference type="EMBL" id="CM000366">
    <property type="protein sequence ID" value="EDX17656.1"/>
    <property type="molecule type" value="Genomic_DNA"/>
</dbReference>
<dbReference type="GO" id="GO:0042742">
    <property type="term" value="P:defense response to bacterium"/>
    <property type="evidence" value="ECO:0007669"/>
    <property type="project" value="EnsemblMetazoa"/>
</dbReference>
<dbReference type="PhylomeDB" id="B4R354"/>
<feature type="region of interest" description="Disordered" evidence="1">
    <location>
        <begin position="1"/>
        <end position="58"/>
    </location>
</feature>
<feature type="region of interest" description="Disordered" evidence="1">
    <location>
        <begin position="474"/>
        <end position="499"/>
    </location>
</feature>
<evidence type="ECO:0000313" key="3">
    <source>
        <dbReference type="Proteomes" id="UP000000304"/>
    </source>
</evidence>
<feature type="compositionally biased region" description="Polar residues" evidence="1">
    <location>
        <begin position="297"/>
        <end position="307"/>
    </location>
</feature>
<protein>
    <submittedName>
        <fullName evidence="2">GD15983</fullName>
    </submittedName>
</protein>
<dbReference type="Gene3D" id="1.20.1280.50">
    <property type="match status" value="1"/>
</dbReference>
<feature type="compositionally biased region" description="Low complexity" evidence="1">
    <location>
        <begin position="35"/>
        <end position="44"/>
    </location>
</feature>
<feature type="compositionally biased region" description="Low complexity" evidence="1">
    <location>
        <begin position="308"/>
        <end position="319"/>
    </location>
</feature>
<evidence type="ECO:0000256" key="1">
    <source>
        <dbReference type="SAM" id="MobiDB-lite"/>
    </source>
</evidence>